<comment type="caution">
    <text evidence="2">The sequence shown here is derived from an EMBL/GenBank/DDBJ whole genome shotgun (WGS) entry which is preliminary data.</text>
</comment>
<reference evidence="2 3" key="1">
    <citation type="submission" date="2018-08" db="EMBL/GenBank/DDBJ databases">
        <title>Aphanomyces genome sequencing and annotation.</title>
        <authorList>
            <person name="Minardi D."/>
            <person name="Oidtmann B."/>
            <person name="Van Der Giezen M."/>
            <person name="Studholme D.J."/>
        </authorList>
    </citation>
    <scope>NUCLEOTIDE SEQUENCE [LARGE SCALE GENOMIC DNA]</scope>
    <source>
        <strain evidence="2 3">Kv</strain>
    </source>
</reference>
<sequence length="549" mass="61169">MGAAHSNASHEQRTPGQQQQKHHHHPSSILFTTSDGSVGLTHEFVQQYVRHMPFEVKQPVLTRRHVRLIEANWTLISRGTSSAYDETRHGNPDKFFHRTYYSLLFAVMPSCRSIFRSSMHLQGKSLFAILRAMTSILHCPDIVDRMQALAGRHLTYGCEKTDYTTAGVTLLKTLEIVSGDQWNYDVKEAYLTAFCLLMYLMLPVIVHNPPAAVTDSVVATITAIKVGQHSQHHHQQKATPTPHLVDHPKRKTRRITLTHAFPLRFLPGDGVILGIPVLDQPSQPQSLDPPVSDQPSNPLLSTSRQSSKPPQQRTSMVKQYFPIASYRPHASNSLDIYVHDDTTGAHHPWFHSVQSQTIGNADLRLYWVESDHHFEVDDVPKLPKSVLFVSYGLGLAPFMAMLQALHSVRQTYDGHVVLLHCAATLEDAEADLSLAASSVAEIRQWPQCSIQCGTPDAMLPLISLVPNPQQAQHLYVCGPPSFVDATQDTFTQAGGLAQHVHVSYYDIYNGMVDGVRVATPKHPSDGGDKLAGVWNRRRTNNGDPNRVVP</sequence>
<dbReference type="GO" id="GO:0020037">
    <property type="term" value="F:heme binding"/>
    <property type="evidence" value="ECO:0007669"/>
    <property type="project" value="InterPro"/>
</dbReference>
<accession>A0A396ZPD4</accession>
<evidence type="ECO:0008006" key="4">
    <source>
        <dbReference type="Google" id="ProtNLM"/>
    </source>
</evidence>
<organism evidence="2 3">
    <name type="scientific">Aphanomyces astaci</name>
    <name type="common">Crayfish plague agent</name>
    <dbReference type="NCBI Taxonomy" id="112090"/>
    <lineage>
        <taxon>Eukaryota</taxon>
        <taxon>Sar</taxon>
        <taxon>Stramenopiles</taxon>
        <taxon>Oomycota</taxon>
        <taxon>Saprolegniomycetes</taxon>
        <taxon>Saprolegniales</taxon>
        <taxon>Verrucalvaceae</taxon>
        <taxon>Aphanomyces</taxon>
    </lineage>
</organism>
<feature type="compositionally biased region" description="Low complexity" evidence="1">
    <location>
        <begin position="278"/>
        <end position="296"/>
    </location>
</feature>
<dbReference type="Proteomes" id="UP000265427">
    <property type="component" value="Unassembled WGS sequence"/>
</dbReference>
<evidence type="ECO:0000313" key="3">
    <source>
        <dbReference type="Proteomes" id="UP000265427"/>
    </source>
</evidence>
<feature type="region of interest" description="Disordered" evidence="1">
    <location>
        <begin position="519"/>
        <end position="549"/>
    </location>
</feature>
<dbReference type="AlphaFoldDB" id="A0A396ZPD4"/>
<protein>
    <recommendedName>
        <fullName evidence="4">Nitric oxide dioxygenase</fullName>
    </recommendedName>
</protein>
<proteinExistence type="predicted"/>
<dbReference type="SUPFAM" id="SSF52343">
    <property type="entry name" value="Ferredoxin reductase-like, C-terminal NADP-linked domain"/>
    <property type="match status" value="1"/>
</dbReference>
<dbReference type="Gene3D" id="3.40.50.80">
    <property type="entry name" value="Nucleotide-binding domain of ferredoxin-NADP reductase (FNR) module"/>
    <property type="match status" value="1"/>
</dbReference>
<dbReference type="SUPFAM" id="SSF46458">
    <property type="entry name" value="Globin-like"/>
    <property type="match status" value="1"/>
</dbReference>
<feature type="region of interest" description="Disordered" evidence="1">
    <location>
        <begin position="1"/>
        <end position="28"/>
    </location>
</feature>
<dbReference type="InterPro" id="IPR012292">
    <property type="entry name" value="Globin/Proto"/>
</dbReference>
<dbReference type="InterPro" id="IPR009050">
    <property type="entry name" value="Globin-like_sf"/>
</dbReference>
<feature type="compositionally biased region" description="Polar residues" evidence="1">
    <location>
        <begin position="297"/>
        <end position="314"/>
    </location>
</feature>
<dbReference type="VEuPathDB" id="FungiDB:H257_08997"/>
<dbReference type="EMBL" id="QUSZ01011314">
    <property type="protein sequence ID" value="RHX97409.1"/>
    <property type="molecule type" value="Genomic_DNA"/>
</dbReference>
<feature type="region of interest" description="Disordered" evidence="1">
    <location>
        <begin position="277"/>
        <end position="314"/>
    </location>
</feature>
<dbReference type="Gene3D" id="1.10.490.10">
    <property type="entry name" value="Globins"/>
    <property type="match status" value="1"/>
</dbReference>
<feature type="region of interest" description="Disordered" evidence="1">
    <location>
        <begin position="229"/>
        <end position="248"/>
    </location>
</feature>
<name>A0A396ZPD4_APHAT</name>
<dbReference type="GO" id="GO:0019825">
    <property type="term" value="F:oxygen binding"/>
    <property type="evidence" value="ECO:0007669"/>
    <property type="project" value="InterPro"/>
</dbReference>
<gene>
    <name evidence="2" type="ORF">DYB36_013082</name>
</gene>
<evidence type="ECO:0000256" key="1">
    <source>
        <dbReference type="SAM" id="MobiDB-lite"/>
    </source>
</evidence>
<dbReference type="InterPro" id="IPR039261">
    <property type="entry name" value="FNR_nucleotide-bd"/>
</dbReference>
<evidence type="ECO:0000313" key="2">
    <source>
        <dbReference type="EMBL" id="RHX97409.1"/>
    </source>
</evidence>